<protein>
    <submittedName>
        <fullName evidence="4">Penicillin-binding protein</fullName>
    </submittedName>
</protein>
<sequence>MYDSMLGKHGFNGSILVAKNGQVLFEDYHGYSNLHTKDSITPTTPFHLASTSKTFTGMAIMKLYEEKKLNLDDSLQVFFPQFPYSGITVRMLLSHRSGLPNYVYFMPADPEWKHKLATNNDMLQFMIDKKPALYSYPNRGFHYCNTNYALLALIVEKVAGQTFPEYLSNTIFSPLGMKNTFVFSIKDSANYHPSYQYNNRPFNLEPMDCVYGDKNVYSTARDMLLWDKAIYSNRIVSQATYEEATQPNSNERPSMHNYGLGWRLMIMPNATKIVYHNGWWHGNNTCFTRLVADTATIIILGNKFNKGIYAGMKIGTIFNNSKKTEVEKTEE</sequence>
<organism evidence="4 5">
    <name type="scientific">Segetibacter aerophilus</name>
    <dbReference type="NCBI Taxonomy" id="670293"/>
    <lineage>
        <taxon>Bacteria</taxon>
        <taxon>Pseudomonadati</taxon>
        <taxon>Bacteroidota</taxon>
        <taxon>Chitinophagia</taxon>
        <taxon>Chitinophagales</taxon>
        <taxon>Chitinophagaceae</taxon>
        <taxon>Segetibacter</taxon>
    </lineage>
</organism>
<proteinExistence type="predicted"/>
<dbReference type="SUPFAM" id="SSF56601">
    <property type="entry name" value="beta-lactamase/transpeptidase-like"/>
    <property type="match status" value="1"/>
</dbReference>
<dbReference type="Pfam" id="PF00144">
    <property type="entry name" value="Beta-lactamase"/>
    <property type="match status" value="1"/>
</dbReference>
<dbReference type="GO" id="GO:0016020">
    <property type="term" value="C:membrane"/>
    <property type="evidence" value="ECO:0007669"/>
    <property type="project" value="UniProtKB-SubCell"/>
</dbReference>
<feature type="domain" description="Beta-lactamase-related" evidence="3">
    <location>
        <begin position="14"/>
        <end position="304"/>
    </location>
</feature>
<evidence type="ECO:0000259" key="3">
    <source>
        <dbReference type="Pfam" id="PF00144"/>
    </source>
</evidence>
<dbReference type="PANTHER" id="PTHR46825">
    <property type="entry name" value="D-ALANYL-D-ALANINE-CARBOXYPEPTIDASE/ENDOPEPTIDASE AMPH"/>
    <property type="match status" value="1"/>
</dbReference>
<dbReference type="InterPro" id="IPR001466">
    <property type="entry name" value="Beta-lactam-related"/>
</dbReference>
<dbReference type="InterPro" id="IPR012338">
    <property type="entry name" value="Beta-lactam/transpept-like"/>
</dbReference>
<comment type="subcellular location">
    <subcellularLocation>
        <location evidence="1">Membrane</location>
    </subcellularLocation>
</comment>
<keyword evidence="2" id="KW-0472">Membrane</keyword>
<dbReference type="AlphaFoldDB" id="A0A512BGP0"/>
<name>A0A512BGP0_9BACT</name>
<accession>A0A512BGP0</accession>
<dbReference type="PANTHER" id="PTHR46825:SF11">
    <property type="entry name" value="PENICILLIN-BINDING PROTEIN 4"/>
    <property type="match status" value="1"/>
</dbReference>
<evidence type="ECO:0000313" key="4">
    <source>
        <dbReference type="EMBL" id="GEO11131.1"/>
    </source>
</evidence>
<evidence type="ECO:0000256" key="1">
    <source>
        <dbReference type="ARBA" id="ARBA00004370"/>
    </source>
</evidence>
<keyword evidence="5" id="KW-1185">Reference proteome</keyword>
<dbReference type="Proteomes" id="UP000321513">
    <property type="component" value="Unassembled WGS sequence"/>
</dbReference>
<dbReference type="EMBL" id="BJYT01000016">
    <property type="protein sequence ID" value="GEO11131.1"/>
    <property type="molecule type" value="Genomic_DNA"/>
</dbReference>
<comment type="caution">
    <text evidence="4">The sequence shown here is derived from an EMBL/GenBank/DDBJ whole genome shotgun (WGS) entry which is preliminary data.</text>
</comment>
<evidence type="ECO:0000313" key="5">
    <source>
        <dbReference type="Proteomes" id="UP000321513"/>
    </source>
</evidence>
<reference evidence="4 5" key="1">
    <citation type="submission" date="2019-07" db="EMBL/GenBank/DDBJ databases">
        <title>Whole genome shotgun sequence of Segetibacter aerophilus NBRC 106135.</title>
        <authorList>
            <person name="Hosoyama A."/>
            <person name="Uohara A."/>
            <person name="Ohji S."/>
            <person name="Ichikawa N."/>
        </authorList>
    </citation>
    <scope>NUCLEOTIDE SEQUENCE [LARGE SCALE GENOMIC DNA]</scope>
    <source>
        <strain evidence="4 5">NBRC 106135</strain>
    </source>
</reference>
<dbReference type="InterPro" id="IPR050491">
    <property type="entry name" value="AmpC-like"/>
</dbReference>
<dbReference type="Gene3D" id="3.40.710.10">
    <property type="entry name" value="DD-peptidase/beta-lactamase superfamily"/>
    <property type="match status" value="1"/>
</dbReference>
<evidence type="ECO:0000256" key="2">
    <source>
        <dbReference type="ARBA" id="ARBA00023136"/>
    </source>
</evidence>
<gene>
    <name evidence="4" type="ORF">SAE01_36270</name>
</gene>